<feature type="compositionally biased region" description="Polar residues" evidence="18">
    <location>
        <begin position="913"/>
        <end position="922"/>
    </location>
</feature>
<reference evidence="22 23" key="1">
    <citation type="journal article" date="2016" name="Nat. Commun.">
        <title>Thousands of microbial genomes shed light on interconnected biogeochemical processes in an aquifer system.</title>
        <authorList>
            <person name="Anantharaman K."/>
            <person name="Brown C.T."/>
            <person name="Hug L.A."/>
            <person name="Sharon I."/>
            <person name="Castelle C.J."/>
            <person name="Probst A.J."/>
            <person name="Thomas B.C."/>
            <person name="Singh A."/>
            <person name="Wilkins M.J."/>
            <person name="Karaoz U."/>
            <person name="Brodie E.L."/>
            <person name="Williams K.H."/>
            <person name="Hubbard S.S."/>
            <person name="Banfield J.F."/>
        </authorList>
    </citation>
    <scope>NUCLEOTIDE SEQUENCE [LARGE SCALE GENOMIC DNA]</scope>
</reference>
<dbReference type="NCBIfam" id="TIGR00963">
    <property type="entry name" value="secA"/>
    <property type="match status" value="1"/>
</dbReference>
<evidence type="ECO:0000256" key="10">
    <source>
        <dbReference type="ARBA" id="ARBA00022840"/>
    </source>
</evidence>
<dbReference type="GO" id="GO:0046872">
    <property type="term" value="F:metal ion binding"/>
    <property type="evidence" value="ECO:0007669"/>
    <property type="project" value="UniProtKB-KW"/>
</dbReference>
<evidence type="ECO:0000259" key="19">
    <source>
        <dbReference type="PROSITE" id="PS51192"/>
    </source>
</evidence>
<evidence type="ECO:0000256" key="7">
    <source>
        <dbReference type="ARBA" id="ARBA00022723"/>
    </source>
</evidence>
<feature type="domain" description="Helicase C-terminal" evidence="20">
    <location>
        <begin position="430"/>
        <end position="620"/>
    </location>
</feature>
<accession>A0A1F5GBW1</accession>
<keyword evidence="13 15" id="KW-0811">Translocation</keyword>
<evidence type="ECO:0000256" key="14">
    <source>
        <dbReference type="ARBA" id="ARBA00023136"/>
    </source>
</evidence>
<evidence type="ECO:0000256" key="13">
    <source>
        <dbReference type="ARBA" id="ARBA00023010"/>
    </source>
</evidence>
<feature type="region of interest" description="Disordered" evidence="18">
    <location>
        <begin position="851"/>
        <end position="888"/>
    </location>
</feature>
<evidence type="ECO:0000259" key="21">
    <source>
        <dbReference type="PROSITE" id="PS51196"/>
    </source>
</evidence>
<dbReference type="GO" id="GO:0005524">
    <property type="term" value="F:ATP binding"/>
    <property type="evidence" value="ECO:0007669"/>
    <property type="project" value="UniProtKB-UniRule"/>
</dbReference>
<evidence type="ECO:0000256" key="6">
    <source>
        <dbReference type="ARBA" id="ARBA00022490"/>
    </source>
</evidence>
<dbReference type="HAMAP" id="MF_01382">
    <property type="entry name" value="SecA"/>
    <property type="match status" value="1"/>
</dbReference>
<dbReference type="GO" id="GO:0005829">
    <property type="term" value="C:cytosol"/>
    <property type="evidence" value="ECO:0007669"/>
    <property type="project" value="TreeGrafter"/>
</dbReference>
<dbReference type="STRING" id="1797714.A3D04_03935"/>
<comment type="caution">
    <text evidence="22">The sequence shown here is derived from an EMBL/GenBank/DDBJ whole genome shotgun (WGS) entry which is preliminary data.</text>
</comment>
<dbReference type="GO" id="GO:0005886">
    <property type="term" value="C:plasma membrane"/>
    <property type="evidence" value="ECO:0007669"/>
    <property type="project" value="UniProtKB-SubCell"/>
</dbReference>
<dbReference type="InterPro" id="IPR036266">
    <property type="entry name" value="SecA_Wing/Scaffold_sf"/>
</dbReference>
<keyword evidence="11 15" id="KW-0653">Protein transport</keyword>
<keyword evidence="5 15" id="KW-1003">Cell membrane</keyword>
<proteinExistence type="inferred from homology"/>
<sequence length="960" mass="108371">MFGILNKFLDSNEKQINKLQSLIDEVASFEKKVQKLTDGKLKAKTAEFKLRFERGATLDELLPEAYAVVREASKRTLGQRHFDVQIMAGIVLHQGKIAEQRTGEGKTLTASLPLYLNSLSAKGVHLATVNDYLARVGLGWMGPIYSALGVSAGCIMQEKAFIYDPKFEDKNQFDWRLRHLKPIDKKEAYLADITYGTNNEFGFDYLRDNMVWALSDKAQRSHHFSIVDEADSILIDEARTPLIISAPAAQATDKYFQFAKLVNELSADTDYVIDEKLKTANLTEHGISKVEKRLGVANLYEKDFGTIHHIQQALRARTLYHKDKDYVVKDGEIIIVDEFTGRLMQGRRWSEGLHQAIEAKEGVEIQKESQTLATISFQNYFRLYEKLAGMTGTAATEAEEFHKIYGVEVIVIPTNKPMIRKDTSDVVYKTAKAKFTAVANEVAERNKKGQPVLIGTTSIEKNDFLAALLKRKGIKHEALNAKNHQREAEIIAQAGTKSTVTLATNIAGRGVDVILGGIPPTDKLGRPDMKGKDFEKWQKNHDEIIELGGLHIVGTERHEARRIDNQLRGRSGRQGDPGSSKFYVSLEDEIMRLFGGEQIANIMTSFKLPEDTPIEHGMVSKAIENAQVKVETHNFDIRKHLVEYDDVANKQREIIYQRRNEILEAAQDEKKANKIKDEILDKIHVEIENLVAMHSPEGISQPKHEKIIKEFTTIVSFDESSEQALLVDAQKIKDPDKLSAFLENIIDKLYEERNKSLGEKQARDIEKFVSLSVIDTLWIQHLDSLDDLREGIGLRAAGQRDPLVEYKQEAYSMFEKLVANIDYDIVHRIFKVQVRREPAIEKLEEQGIEVHPQAQLQGATQEQDKSRVQKPNGPTLQSTAEKDPKQMTDNELDAEIARLEELQSKGDQPEGKVSSQFSNPFDATSKPIKVTKIGRNDPCPCGSGLKWKKCGLIDAPEHKR</sequence>
<dbReference type="Gene3D" id="1.10.3060.10">
    <property type="entry name" value="Helical scaffold and wing domains of SecA"/>
    <property type="match status" value="1"/>
</dbReference>
<dbReference type="EMBL" id="MFBD01000005">
    <property type="protein sequence ID" value="OGD89362.1"/>
    <property type="molecule type" value="Genomic_DNA"/>
</dbReference>
<dbReference type="SUPFAM" id="SSF81767">
    <property type="entry name" value="Pre-protein crosslinking domain of SecA"/>
    <property type="match status" value="1"/>
</dbReference>
<evidence type="ECO:0000256" key="4">
    <source>
        <dbReference type="ARBA" id="ARBA00022448"/>
    </source>
</evidence>
<dbReference type="GO" id="GO:0031522">
    <property type="term" value="C:cell envelope Sec protein transport complex"/>
    <property type="evidence" value="ECO:0007669"/>
    <property type="project" value="TreeGrafter"/>
</dbReference>
<dbReference type="InterPro" id="IPR011130">
    <property type="entry name" value="SecA_preprotein_X-link_dom"/>
</dbReference>
<dbReference type="PROSITE" id="PS51194">
    <property type="entry name" value="HELICASE_CTER"/>
    <property type="match status" value="1"/>
</dbReference>
<dbReference type="EC" id="7.4.2.8" evidence="15"/>
<evidence type="ECO:0000256" key="18">
    <source>
        <dbReference type="SAM" id="MobiDB-lite"/>
    </source>
</evidence>
<feature type="domain" description="SecA family profile" evidence="21">
    <location>
        <begin position="1"/>
        <end position="615"/>
    </location>
</feature>
<keyword evidence="17" id="KW-0175">Coiled coil</keyword>
<dbReference type="CDD" id="cd17928">
    <property type="entry name" value="DEXDc_SecA"/>
    <property type="match status" value="1"/>
</dbReference>
<evidence type="ECO:0000256" key="3">
    <source>
        <dbReference type="ARBA" id="ARBA00007650"/>
    </source>
</evidence>
<dbReference type="SUPFAM" id="SSF52540">
    <property type="entry name" value="P-loop containing nucleoside triphosphate hydrolases"/>
    <property type="match status" value="2"/>
</dbReference>
<protein>
    <recommendedName>
        <fullName evidence="15 16">Protein translocase subunit SecA</fullName>
        <ecNumber evidence="15">7.4.2.8</ecNumber>
    </recommendedName>
</protein>
<dbReference type="SMART" id="SM00957">
    <property type="entry name" value="SecA_DEAD"/>
    <property type="match status" value="1"/>
</dbReference>
<evidence type="ECO:0000256" key="8">
    <source>
        <dbReference type="ARBA" id="ARBA00022741"/>
    </source>
</evidence>
<evidence type="ECO:0000256" key="9">
    <source>
        <dbReference type="ARBA" id="ARBA00022833"/>
    </source>
</evidence>
<dbReference type="InterPro" id="IPR000185">
    <property type="entry name" value="SecA"/>
</dbReference>
<dbReference type="InterPro" id="IPR027417">
    <property type="entry name" value="P-loop_NTPase"/>
</dbReference>
<dbReference type="FunFam" id="3.90.1440.10:FF:000002">
    <property type="entry name" value="Protein translocase subunit SecA"/>
    <property type="match status" value="1"/>
</dbReference>
<feature type="binding site" evidence="15">
    <location>
        <begin position="103"/>
        <end position="107"/>
    </location>
    <ligand>
        <name>ATP</name>
        <dbReference type="ChEBI" id="CHEBI:30616"/>
    </ligand>
</feature>
<dbReference type="GO" id="GO:0043952">
    <property type="term" value="P:protein transport by the Sec complex"/>
    <property type="evidence" value="ECO:0007669"/>
    <property type="project" value="UniProtKB-ARBA"/>
</dbReference>
<evidence type="ECO:0000256" key="1">
    <source>
        <dbReference type="ARBA" id="ARBA00001947"/>
    </source>
</evidence>
<dbReference type="Pfam" id="PF02810">
    <property type="entry name" value="SEC-C"/>
    <property type="match status" value="1"/>
</dbReference>
<dbReference type="InterPro" id="IPR036670">
    <property type="entry name" value="SecA_X-link_sf"/>
</dbReference>
<dbReference type="GO" id="GO:0065002">
    <property type="term" value="P:intracellular protein transmembrane transport"/>
    <property type="evidence" value="ECO:0007669"/>
    <property type="project" value="UniProtKB-UniRule"/>
</dbReference>
<keyword evidence="8 15" id="KW-0547">Nucleotide-binding</keyword>
<comment type="subunit">
    <text evidence="15">Monomer and homodimer. Part of the essential Sec protein translocation apparatus which comprises SecA, SecYEG and auxiliary proteins SecDF. Other proteins may also be involved.</text>
</comment>
<dbReference type="SUPFAM" id="SSF81886">
    <property type="entry name" value="Helical scaffold and wing domains of SecA"/>
    <property type="match status" value="1"/>
</dbReference>
<keyword evidence="14 15" id="KW-0472">Membrane</keyword>
<feature type="binding site" evidence="15">
    <location>
        <position position="512"/>
    </location>
    <ligand>
        <name>ATP</name>
        <dbReference type="ChEBI" id="CHEBI:30616"/>
    </ligand>
</feature>
<dbReference type="Pfam" id="PF07517">
    <property type="entry name" value="SecA_DEAD"/>
    <property type="match status" value="1"/>
</dbReference>
<dbReference type="CDD" id="cd18803">
    <property type="entry name" value="SF2_C_secA"/>
    <property type="match status" value="1"/>
</dbReference>
<dbReference type="Pfam" id="PF07516">
    <property type="entry name" value="SecA_SW"/>
    <property type="match status" value="1"/>
</dbReference>
<evidence type="ECO:0000256" key="12">
    <source>
        <dbReference type="ARBA" id="ARBA00022967"/>
    </source>
</evidence>
<dbReference type="Gene3D" id="3.10.450.50">
    <property type="match status" value="1"/>
</dbReference>
<evidence type="ECO:0000256" key="5">
    <source>
        <dbReference type="ARBA" id="ARBA00022475"/>
    </source>
</evidence>
<dbReference type="Gene3D" id="3.90.1440.10">
    <property type="entry name" value="SecA, preprotein cross-linking domain"/>
    <property type="match status" value="1"/>
</dbReference>
<dbReference type="SMART" id="SM00958">
    <property type="entry name" value="SecA_PP_bind"/>
    <property type="match status" value="1"/>
</dbReference>
<evidence type="ECO:0000256" key="16">
    <source>
        <dbReference type="RuleBase" id="RU003874"/>
    </source>
</evidence>
<feature type="binding site" evidence="15">
    <location>
        <position position="85"/>
    </location>
    <ligand>
        <name>ATP</name>
        <dbReference type="ChEBI" id="CHEBI:30616"/>
    </ligand>
</feature>
<dbReference type="InterPro" id="IPR014018">
    <property type="entry name" value="SecA_motor_DEAD"/>
</dbReference>
<dbReference type="NCBIfam" id="NF009538">
    <property type="entry name" value="PRK12904.1"/>
    <property type="match status" value="1"/>
</dbReference>
<dbReference type="GO" id="GO:0008564">
    <property type="term" value="F:protein-exporting ATPase activity"/>
    <property type="evidence" value="ECO:0007669"/>
    <property type="project" value="UniProtKB-EC"/>
</dbReference>
<evidence type="ECO:0000256" key="11">
    <source>
        <dbReference type="ARBA" id="ARBA00022927"/>
    </source>
</evidence>
<dbReference type="AlphaFoldDB" id="A0A1F5GBW1"/>
<dbReference type="PROSITE" id="PS51196">
    <property type="entry name" value="SECA_MOTOR_DEAD"/>
    <property type="match status" value="1"/>
</dbReference>
<keyword evidence="12 15" id="KW-1278">Translocase</keyword>
<dbReference type="GO" id="GO:0017038">
    <property type="term" value="P:protein import"/>
    <property type="evidence" value="ECO:0007669"/>
    <property type="project" value="InterPro"/>
</dbReference>
<organism evidence="22 23">
    <name type="scientific">Candidatus Curtissbacteria bacterium RIFCSPHIGHO2_02_FULL_40_16b</name>
    <dbReference type="NCBI Taxonomy" id="1797714"/>
    <lineage>
        <taxon>Bacteria</taxon>
        <taxon>Candidatus Curtissiibacteriota</taxon>
    </lineage>
</organism>
<dbReference type="GO" id="GO:0006605">
    <property type="term" value="P:protein targeting"/>
    <property type="evidence" value="ECO:0007669"/>
    <property type="project" value="UniProtKB-UniRule"/>
</dbReference>
<dbReference type="Gene3D" id="3.40.50.300">
    <property type="entry name" value="P-loop containing nucleotide triphosphate hydrolases"/>
    <property type="match status" value="2"/>
</dbReference>
<dbReference type="Proteomes" id="UP000177369">
    <property type="component" value="Unassembled WGS sequence"/>
</dbReference>
<dbReference type="InterPro" id="IPR011115">
    <property type="entry name" value="SecA_DEAD"/>
</dbReference>
<dbReference type="InterPro" id="IPR004027">
    <property type="entry name" value="SEC_C_motif"/>
</dbReference>
<dbReference type="InterPro" id="IPR044722">
    <property type="entry name" value="SecA_SF2_C"/>
</dbReference>
<evidence type="ECO:0000313" key="23">
    <source>
        <dbReference type="Proteomes" id="UP000177369"/>
    </source>
</evidence>
<evidence type="ECO:0000313" key="22">
    <source>
        <dbReference type="EMBL" id="OGD89362.1"/>
    </source>
</evidence>
<dbReference type="PANTHER" id="PTHR30612:SF0">
    <property type="entry name" value="CHLOROPLAST PROTEIN-TRANSPORTING ATPASE"/>
    <property type="match status" value="1"/>
</dbReference>
<evidence type="ECO:0000256" key="15">
    <source>
        <dbReference type="HAMAP-Rule" id="MF_01382"/>
    </source>
</evidence>
<dbReference type="PRINTS" id="PR00906">
    <property type="entry name" value="SECA"/>
</dbReference>
<evidence type="ECO:0000259" key="20">
    <source>
        <dbReference type="PROSITE" id="PS51194"/>
    </source>
</evidence>
<keyword evidence="10 15" id="KW-0067">ATP-binding</keyword>
<evidence type="ECO:0000256" key="2">
    <source>
        <dbReference type="ARBA" id="ARBA00004170"/>
    </source>
</evidence>
<comment type="function">
    <text evidence="15">Part of the Sec protein translocase complex. Interacts with the SecYEG preprotein conducting channel. Has a central role in coupling the hydrolysis of ATP to the transfer of proteins into and across the cell membrane, serving as an ATP-driven molecular motor driving the stepwise translocation of polypeptide chains across the membrane.</text>
</comment>
<comment type="cofactor">
    <cofactor evidence="1">
        <name>Zn(2+)</name>
        <dbReference type="ChEBI" id="CHEBI:29105"/>
    </cofactor>
</comment>
<name>A0A1F5GBW1_9BACT</name>
<dbReference type="InterPro" id="IPR014001">
    <property type="entry name" value="Helicase_ATP-bd"/>
</dbReference>
<dbReference type="PANTHER" id="PTHR30612">
    <property type="entry name" value="SECA INNER MEMBRANE COMPONENT OF SEC PROTEIN SECRETION SYSTEM"/>
    <property type="match status" value="1"/>
</dbReference>
<evidence type="ECO:0000256" key="17">
    <source>
        <dbReference type="SAM" id="Coils"/>
    </source>
</evidence>
<dbReference type="FunFam" id="3.40.50.300:FF:000113">
    <property type="entry name" value="Preprotein translocase subunit SecA"/>
    <property type="match status" value="1"/>
</dbReference>
<dbReference type="InterPro" id="IPR001650">
    <property type="entry name" value="Helicase_C-like"/>
</dbReference>
<keyword evidence="7" id="KW-0479">Metal-binding</keyword>
<comment type="similarity">
    <text evidence="3 15 16">Belongs to the SecA family.</text>
</comment>
<dbReference type="InterPro" id="IPR011116">
    <property type="entry name" value="SecA_Wing/Scaffold"/>
</dbReference>
<keyword evidence="4 15" id="KW-0813">Transport</keyword>
<keyword evidence="6 15" id="KW-0963">Cytoplasm</keyword>
<dbReference type="Pfam" id="PF01043">
    <property type="entry name" value="SecA_PP_bind"/>
    <property type="match status" value="1"/>
</dbReference>
<comment type="subcellular location">
    <subcellularLocation>
        <location evidence="15">Cell membrane</location>
        <topology evidence="15">Peripheral membrane protein</topology>
        <orientation evidence="15">Cytoplasmic side</orientation>
    </subcellularLocation>
    <subcellularLocation>
        <location evidence="15">Cytoplasm</location>
    </subcellularLocation>
    <subcellularLocation>
        <location evidence="2">Membrane</location>
        <topology evidence="2">Peripheral membrane protein</topology>
    </subcellularLocation>
    <text evidence="15">Distribution is 50-50.</text>
</comment>
<feature type="coiled-coil region" evidence="17">
    <location>
        <begin position="12"/>
        <end position="39"/>
    </location>
</feature>
<feature type="region of interest" description="Disordered" evidence="18">
    <location>
        <begin position="902"/>
        <end position="936"/>
    </location>
</feature>
<keyword evidence="9" id="KW-0862">Zinc</keyword>
<dbReference type="Pfam" id="PF21090">
    <property type="entry name" value="P-loop_SecA"/>
    <property type="match status" value="1"/>
</dbReference>
<feature type="domain" description="Helicase ATP-binding" evidence="19">
    <location>
        <begin position="87"/>
        <end position="266"/>
    </location>
</feature>
<comment type="catalytic activity">
    <reaction evidence="15">
        <text>ATP + H2O + cellular proteinSide 1 = ADP + phosphate + cellular proteinSide 2.</text>
        <dbReference type="EC" id="7.4.2.8"/>
    </reaction>
</comment>
<dbReference type="PROSITE" id="PS51192">
    <property type="entry name" value="HELICASE_ATP_BIND_1"/>
    <property type="match status" value="1"/>
</dbReference>
<gene>
    <name evidence="15" type="primary">secA</name>
    <name evidence="22" type="ORF">A3D04_03935</name>
</gene>